<dbReference type="EMBL" id="PSZP01000012">
    <property type="protein sequence ID" value="TCG11159.1"/>
    <property type="molecule type" value="Genomic_DNA"/>
</dbReference>
<dbReference type="InterPro" id="IPR003802">
    <property type="entry name" value="Sporulation_regulator_WhiA"/>
</dbReference>
<dbReference type="NCBIfam" id="TIGR00647">
    <property type="entry name" value="DNA_bind_WhiA"/>
    <property type="match status" value="1"/>
</dbReference>
<gene>
    <name evidence="4 7" type="primary">whiA</name>
    <name evidence="7" type="ORF">C4B25_02150</name>
</gene>
<dbReference type="InterPro" id="IPR039518">
    <property type="entry name" value="WhiA_LAGLIDADG_dom"/>
</dbReference>
<evidence type="ECO:0000256" key="4">
    <source>
        <dbReference type="HAMAP-Rule" id="MF_01420"/>
    </source>
</evidence>
<evidence type="ECO:0000256" key="1">
    <source>
        <dbReference type="ARBA" id="ARBA00022618"/>
    </source>
</evidence>
<protein>
    <recommendedName>
        <fullName evidence="4">Probable cell division protein WhiA</fullName>
    </recommendedName>
</protein>
<proteinExistence type="inferred from homology"/>
<keyword evidence="8" id="KW-1185">Reference proteome</keyword>
<organism evidence="7 8">
    <name type="scientific">Mycoplasma todarodis</name>
    <dbReference type="NCBI Taxonomy" id="1937191"/>
    <lineage>
        <taxon>Bacteria</taxon>
        <taxon>Bacillati</taxon>
        <taxon>Mycoplasmatota</taxon>
        <taxon>Mollicutes</taxon>
        <taxon>Mycoplasmataceae</taxon>
        <taxon>Mycoplasma</taxon>
    </lineage>
</organism>
<evidence type="ECO:0000313" key="7">
    <source>
        <dbReference type="EMBL" id="TCG11159.1"/>
    </source>
</evidence>
<dbReference type="HAMAP" id="MF_01420">
    <property type="entry name" value="HTH_type_WhiA"/>
    <property type="match status" value="1"/>
</dbReference>
<dbReference type="InterPro" id="IPR023054">
    <property type="entry name" value="Sporulation_regulator_WhiA_C"/>
</dbReference>
<keyword evidence="1 4" id="KW-0132">Cell division</keyword>
<comment type="caution">
    <text evidence="7">The sequence shown here is derived from an EMBL/GenBank/DDBJ whole genome shotgun (WGS) entry which is preliminary data.</text>
</comment>
<dbReference type="InterPro" id="IPR027434">
    <property type="entry name" value="Homing_endonucl"/>
</dbReference>
<name>A0A4R0XU16_9MOLU</name>
<accession>A0A4R0XU16</accession>
<evidence type="ECO:0000259" key="6">
    <source>
        <dbReference type="Pfam" id="PF14527"/>
    </source>
</evidence>
<dbReference type="GO" id="GO:0051301">
    <property type="term" value="P:cell division"/>
    <property type="evidence" value="ECO:0007669"/>
    <property type="project" value="UniProtKB-UniRule"/>
</dbReference>
<dbReference type="SUPFAM" id="SSF55608">
    <property type="entry name" value="Homing endonucleases"/>
    <property type="match status" value="1"/>
</dbReference>
<dbReference type="GO" id="GO:0043937">
    <property type="term" value="P:regulation of sporulation"/>
    <property type="evidence" value="ECO:0007669"/>
    <property type="project" value="InterPro"/>
</dbReference>
<dbReference type="Proteomes" id="UP000291072">
    <property type="component" value="Unassembled WGS sequence"/>
</dbReference>
<reference evidence="7 8" key="1">
    <citation type="submission" date="2018-02" db="EMBL/GenBank/DDBJ databases">
        <title>Mycoplasma marinum and Mycoplasma todarodis sp. nov., moderately halophilic and psychrotolerant mycoplasmas isolated from cephalopods.</title>
        <authorList>
            <person name="Viver T."/>
        </authorList>
    </citation>
    <scope>NUCLEOTIDE SEQUENCE [LARGE SCALE GENOMIC DNA]</scope>
    <source>
        <strain evidence="7 8">5H</strain>
    </source>
</reference>
<feature type="domain" description="WhiA LAGLIDADG-like" evidence="6">
    <location>
        <begin position="91"/>
        <end position="182"/>
    </location>
</feature>
<dbReference type="Pfam" id="PF14527">
    <property type="entry name" value="LAGLIDADG_WhiA"/>
    <property type="match status" value="1"/>
</dbReference>
<evidence type="ECO:0000256" key="3">
    <source>
        <dbReference type="ARBA" id="ARBA00023306"/>
    </source>
</evidence>
<feature type="domain" description="Sporulation regulator WhiA C-terminal" evidence="5">
    <location>
        <begin position="186"/>
        <end position="271"/>
    </location>
</feature>
<dbReference type="PANTHER" id="PTHR37307:SF1">
    <property type="entry name" value="CELL DIVISION PROTEIN WHIA-RELATED"/>
    <property type="match status" value="1"/>
</dbReference>
<keyword evidence="2 4" id="KW-0238">DNA-binding</keyword>
<dbReference type="Gene3D" id="3.10.28.10">
    <property type="entry name" value="Homing endonucleases"/>
    <property type="match status" value="1"/>
</dbReference>
<dbReference type="RefSeq" id="WP_131613419.1">
    <property type="nucleotide sequence ID" value="NZ_PSZP01000012.1"/>
</dbReference>
<dbReference type="Pfam" id="PF02650">
    <property type="entry name" value="HTH_WhiA"/>
    <property type="match status" value="1"/>
</dbReference>
<comment type="similarity">
    <text evidence="4">Belongs to the WhiA family.</text>
</comment>
<evidence type="ECO:0000256" key="2">
    <source>
        <dbReference type="ARBA" id="ARBA00023125"/>
    </source>
</evidence>
<evidence type="ECO:0000259" key="5">
    <source>
        <dbReference type="Pfam" id="PF02650"/>
    </source>
</evidence>
<comment type="function">
    <text evidence="4">Involved in cell division and chromosome segregation.</text>
</comment>
<dbReference type="AlphaFoldDB" id="A0A4R0XU16"/>
<evidence type="ECO:0000313" key="8">
    <source>
        <dbReference type="Proteomes" id="UP000291072"/>
    </source>
</evidence>
<dbReference type="GO" id="GO:0003677">
    <property type="term" value="F:DNA binding"/>
    <property type="evidence" value="ECO:0007669"/>
    <property type="project" value="UniProtKB-UniRule"/>
</dbReference>
<dbReference type="PANTHER" id="PTHR37307">
    <property type="entry name" value="CELL DIVISION PROTEIN WHIA-RELATED"/>
    <property type="match status" value="1"/>
</dbReference>
<keyword evidence="3 4" id="KW-0131">Cell cycle</keyword>
<dbReference type="OrthoDB" id="401278at2"/>
<sequence length="274" mass="32108">MSFSNKVKNEVLSQEMNVEQANALIHGIVSSAGYIGDKMILKLNNTEISNLIRDLLVQLEVNSTSDKENKNWIVLEMSDVEKEYEIKEPGFYFAGVFIGGGSMSDPSSTSYHLELQFYYRNQAEKVRNFLNNYNFNFSLIQRRKNWVLYIKKSEMIADFLRAIRTSISLMEFEDARIERDFRNNLNRYSNLDIYNQEKLSKASTAHLKNYEYVVKNDLLDNFKKNEITFFETKKKNPYSSLSELVMILERKGIKKTRAGLNHWLIKLRKVAEEN</sequence>